<reference evidence="2" key="1">
    <citation type="submission" date="2020-05" db="EMBL/GenBank/DDBJ databases">
        <title>Mycena genomes resolve the evolution of fungal bioluminescence.</title>
        <authorList>
            <person name="Tsai I.J."/>
        </authorList>
    </citation>
    <scope>NUCLEOTIDE SEQUENCE</scope>
    <source>
        <strain evidence="2">171206Taipei</strain>
    </source>
</reference>
<dbReference type="Gene3D" id="3.90.79.10">
    <property type="entry name" value="Nucleoside Triphosphate Pyrophosphohydrolase"/>
    <property type="match status" value="1"/>
</dbReference>
<comment type="caution">
    <text evidence="2">The sequence shown here is derived from an EMBL/GenBank/DDBJ whole genome shotgun (WGS) entry which is preliminary data.</text>
</comment>
<dbReference type="InterPro" id="IPR000086">
    <property type="entry name" value="NUDIX_hydrolase_dom"/>
</dbReference>
<dbReference type="EMBL" id="JACAZF010000013">
    <property type="protein sequence ID" value="KAF7291320.1"/>
    <property type="molecule type" value="Genomic_DNA"/>
</dbReference>
<dbReference type="InterPro" id="IPR015797">
    <property type="entry name" value="NUDIX_hydrolase-like_dom_sf"/>
</dbReference>
<feature type="domain" description="Nudix hydrolase" evidence="1">
    <location>
        <begin position="163"/>
        <end position="321"/>
    </location>
</feature>
<dbReference type="FunFam" id="3.90.79.10:FF:000019">
    <property type="entry name" value="Thiamin pyrophosphokinase, putative"/>
    <property type="match status" value="1"/>
</dbReference>
<dbReference type="Proteomes" id="UP000636479">
    <property type="component" value="Unassembled WGS sequence"/>
</dbReference>
<dbReference type="PANTHER" id="PTHR13622">
    <property type="entry name" value="THIAMIN PYROPHOSPHOKINASE"/>
    <property type="match status" value="1"/>
</dbReference>
<keyword evidence="2" id="KW-0418">Kinase</keyword>
<evidence type="ECO:0000313" key="3">
    <source>
        <dbReference type="Proteomes" id="UP000636479"/>
    </source>
</evidence>
<dbReference type="CDD" id="cd03676">
    <property type="entry name" value="NUDIX_Tnr3_like"/>
    <property type="match status" value="1"/>
</dbReference>
<gene>
    <name evidence="2" type="ORF">MIND_01276400</name>
</gene>
<protein>
    <submittedName>
        <fullName evidence="2">Thiamine pyrophosphokinase</fullName>
    </submittedName>
</protein>
<dbReference type="GO" id="GO:0044715">
    <property type="term" value="F:8-oxo-dGDP phosphatase activity"/>
    <property type="evidence" value="ECO:0007669"/>
    <property type="project" value="TreeGrafter"/>
</dbReference>
<evidence type="ECO:0000313" key="2">
    <source>
        <dbReference type="EMBL" id="KAF7291320.1"/>
    </source>
</evidence>
<sequence>MTQPFSYLDLVQQCGNMRVRHASPIPSAFDNEKLVPFFLSAAPSSPAIGLLRPEIVRLLDEANQQSGHNIVFDGVPSDSDIPGLGGKNDRISFHASIDTPAKRSAVMKALCERWRDTGIYPDIIGPGKWRDERYPVYRNPFGQHDYPAADAGDNDELNYAFEMERAACALFGIVTYGVHLSIYQEGVDRALKVWVPTRAKTKSMWPGYLDNTVAGGIPAGMPIFEALVKECMEEASLEEDLVREHARAVGCISYYFRTSKGWLQPEVEYLYDIAIPPNSDASQFEPKPLDGEVERFDFMDKKDIDVAMGAGRFKANCAAVLVDLFVRLGHITPDNEPDYMNIITGLHTRFDYDLWTA</sequence>
<dbReference type="OrthoDB" id="10261522at2759"/>
<dbReference type="SUPFAM" id="SSF55811">
    <property type="entry name" value="Nudix"/>
    <property type="match status" value="1"/>
</dbReference>
<proteinExistence type="predicted"/>
<keyword evidence="2" id="KW-0808">Transferase</keyword>
<dbReference type="RefSeq" id="XP_037214442.1">
    <property type="nucleotide sequence ID" value="XM_037369236.1"/>
</dbReference>
<dbReference type="PROSITE" id="PS51462">
    <property type="entry name" value="NUDIX"/>
    <property type="match status" value="1"/>
</dbReference>
<accession>A0A8H6S103</accession>
<name>A0A8H6S103_9AGAR</name>
<organism evidence="2 3">
    <name type="scientific">Mycena indigotica</name>
    <dbReference type="NCBI Taxonomy" id="2126181"/>
    <lineage>
        <taxon>Eukaryota</taxon>
        <taxon>Fungi</taxon>
        <taxon>Dikarya</taxon>
        <taxon>Basidiomycota</taxon>
        <taxon>Agaricomycotina</taxon>
        <taxon>Agaricomycetes</taxon>
        <taxon>Agaricomycetidae</taxon>
        <taxon>Agaricales</taxon>
        <taxon>Marasmiineae</taxon>
        <taxon>Mycenaceae</taxon>
        <taxon>Mycena</taxon>
    </lineage>
</organism>
<evidence type="ECO:0000259" key="1">
    <source>
        <dbReference type="PROSITE" id="PS51462"/>
    </source>
</evidence>
<dbReference type="InterPro" id="IPR031804">
    <property type="entry name" value="DUF4743"/>
</dbReference>
<keyword evidence="3" id="KW-1185">Reference proteome</keyword>
<dbReference type="PANTHER" id="PTHR13622:SF8">
    <property type="entry name" value="THIAMIN PYROPHOSPHOKINASE 1"/>
    <property type="match status" value="1"/>
</dbReference>
<dbReference type="GO" id="GO:0016301">
    <property type="term" value="F:kinase activity"/>
    <property type="evidence" value="ECO:0007669"/>
    <property type="project" value="UniProtKB-KW"/>
</dbReference>
<dbReference type="AlphaFoldDB" id="A0A8H6S103"/>
<dbReference type="Pfam" id="PF15916">
    <property type="entry name" value="DUF4743"/>
    <property type="match status" value="1"/>
</dbReference>
<dbReference type="GeneID" id="59351752"/>